<feature type="repeat" description="WD" evidence="3">
    <location>
        <begin position="389"/>
        <end position="422"/>
    </location>
</feature>
<dbReference type="PANTHER" id="PTHR19846:SF0">
    <property type="entry name" value="PRE-MRNA PROCESSING FACTOR 4"/>
    <property type="match status" value="1"/>
</dbReference>
<dbReference type="PROSITE" id="PS50294">
    <property type="entry name" value="WD_REPEATS_REGION"/>
    <property type="match status" value="4"/>
</dbReference>
<keyword evidence="2" id="KW-0677">Repeat</keyword>
<dbReference type="SMART" id="SM00500">
    <property type="entry name" value="SFM"/>
    <property type="match status" value="1"/>
</dbReference>
<organism evidence="5 6">
    <name type="scientific">Zygotorulaspora mrakii</name>
    <name type="common">Zygosaccharomyces mrakii</name>
    <dbReference type="NCBI Taxonomy" id="42260"/>
    <lineage>
        <taxon>Eukaryota</taxon>
        <taxon>Fungi</taxon>
        <taxon>Dikarya</taxon>
        <taxon>Ascomycota</taxon>
        <taxon>Saccharomycotina</taxon>
        <taxon>Saccharomycetes</taxon>
        <taxon>Saccharomycetales</taxon>
        <taxon>Saccharomycetaceae</taxon>
        <taxon>Zygotorulaspora</taxon>
    </lineage>
</organism>
<evidence type="ECO:0000313" key="5">
    <source>
        <dbReference type="EMBL" id="QLG72258.1"/>
    </source>
</evidence>
<dbReference type="PROSITE" id="PS50082">
    <property type="entry name" value="WD_REPEATS_2"/>
    <property type="match status" value="6"/>
</dbReference>
<dbReference type="GO" id="GO:0000398">
    <property type="term" value="P:mRNA splicing, via spliceosome"/>
    <property type="evidence" value="ECO:0007669"/>
    <property type="project" value="TreeGrafter"/>
</dbReference>
<dbReference type="CDD" id="cd00200">
    <property type="entry name" value="WD40"/>
    <property type="match status" value="1"/>
</dbReference>
<evidence type="ECO:0000256" key="1">
    <source>
        <dbReference type="ARBA" id="ARBA00022574"/>
    </source>
</evidence>
<dbReference type="SMART" id="SM00320">
    <property type="entry name" value="WD40"/>
    <property type="match status" value="7"/>
</dbReference>
<feature type="repeat" description="WD" evidence="3">
    <location>
        <begin position="222"/>
        <end position="260"/>
    </location>
</feature>
<dbReference type="Proteomes" id="UP000509704">
    <property type="component" value="Chromosome 3"/>
</dbReference>
<dbReference type="OrthoDB" id="540662at2759"/>
<dbReference type="FunFam" id="2.130.10.10:FF:000411">
    <property type="entry name" value="U4/U6 small nuclear ribonucleoprotein Prp4"/>
    <property type="match status" value="1"/>
</dbReference>
<evidence type="ECO:0000256" key="2">
    <source>
        <dbReference type="ARBA" id="ARBA00022737"/>
    </source>
</evidence>
<dbReference type="EMBL" id="CP058606">
    <property type="protein sequence ID" value="QLG72258.1"/>
    <property type="molecule type" value="Genomic_DNA"/>
</dbReference>
<feature type="repeat" description="WD" evidence="3">
    <location>
        <begin position="263"/>
        <end position="304"/>
    </location>
</feature>
<name>A0A7H9B0U1_ZYGMR</name>
<feature type="repeat" description="WD" evidence="3">
    <location>
        <begin position="432"/>
        <end position="467"/>
    </location>
</feature>
<dbReference type="InterPro" id="IPR015943">
    <property type="entry name" value="WD40/YVTN_repeat-like_dom_sf"/>
</dbReference>
<dbReference type="InterPro" id="IPR019775">
    <property type="entry name" value="WD40_repeat_CS"/>
</dbReference>
<dbReference type="InterPro" id="IPR014906">
    <property type="entry name" value="PRP4-like"/>
</dbReference>
<dbReference type="Pfam" id="PF00400">
    <property type="entry name" value="WD40"/>
    <property type="match status" value="6"/>
</dbReference>
<dbReference type="PRINTS" id="PR00320">
    <property type="entry name" value="GPROTEINBRPT"/>
</dbReference>
<dbReference type="GO" id="GO:0017070">
    <property type="term" value="F:U6 snRNA binding"/>
    <property type="evidence" value="ECO:0007669"/>
    <property type="project" value="TreeGrafter"/>
</dbReference>
<dbReference type="RefSeq" id="XP_037143986.1">
    <property type="nucleotide sequence ID" value="XM_037288091.1"/>
</dbReference>
<dbReference type="PANTHER" id="PTHR19846">
    <property type="entry name" value="WD40 REPEAT PROTEIN"/>
    <property type="match status" value="1"/>
</dbReference>
<dbReference type="InterPro" id="IPR001680">
    <property type="entry name" value="WD40_rpt"/>
</dbReference>
<proteinExistence type="predicted"/>
<gene>
    <name evidence="5" type="ORF">HG535_0C06130</name>
</gene>
<feature type="domain" description="Pre-mRNA processing factor 4 (PRP4)-like" evidence="4">
    <location>
        <begin position="47"/>
        <end position="97"/>
    </location>
</feature>
<protein>
    <recommendedName>
        <fullName evidence="4">Pre-mRNA processing factor 4 (PRP4)-like domain-containing protein</fullName>
    </recommendedName>
</protein>
<dbReference type="Gene3D" id="2.130.10.10">
    <property type="entry name" value="YVTN repeat-like/Quinoprotein amine dehydrogenase"/>
    <property type="match status" value="2"/>
</dbReference>
<evidence type="ECO:0000259" key="4">
    <source>
        <dbReference type="SMART" id="SM00500"/>
    </source>
</evidence>
<feature type="repeat" description="WD" evidence="3">
    <location>
        <begin position="347"/>
        <end position="388"/>
    </location>
</feature>
<dbReference type="AlphaFoldDB" id="A0A7H9B0U1"/>
<dbReference type="GO" id="GO:0030621">
    <property type="term" value="F:U4 snRNA binding"/>
    <property type="evidence" value="ECO:0007669"/>
    <property type="project" value="TreeGrafter"/>
</dbReference>
<feature type="repeat" description="WD" evidence="3">
    <location>
        <begin position="305"/>
        <end position="346"/>
    </location>
</feature>
<reference evidence="5 6" key="1">
    <citation type="submission" date="2020-07" db="EMBL/GenBank/DDBJ databases">
        <title>The yeast mating-type switching endonuclease HO is a domesticated member of an unorthodox homing genetic element family.</title>
        <authorList>
            <person name="Coughlan A.Y."/>
            <person name="Lombardi L."/>
            <person name="Braun-Galleani S."/>
            <person name="Martos A.R."/>
            <person name="Galeote V."/>
            <person name="Bigey F."/>
            <person name="Dequin S."/>
            <person name="Byrne K.P."/>
            <person name="Wolfe K.H."/>
        </authorList>
    </citation>
    <scope>NUCLEOTIDE SEQUENCE [LARGE SCALE GENOMIC DNA]</scope>
    <source>
        <strain evidence="5 6">NRRL Y-6702</strain>
    </source>
</reference>
<dbReference type="InterPro" id="IPR020472">
    <property type="entry name" value="WD40_PAC1"/>
</dbReference>
<evidence type="ECO:0000313" key="6">
    <source>
        <dbReference type="Proteomes" id="UP000509704"/>
    </source>
</evidence>
<keyword evidence="1 3" id="KW-0853">WD repeat</keyword>
<accession>A0A7H9B0U1</accession>
<dbReference type="InterPro" id="IPR036285">
    <property type="entry name" value="PRP4-like_sf"/>
</dbReference>
<keyword evidence="6" id="KW-1185">Reference proteome</keyword>
<dbReference type="SUPFAM" id="SSF50978">
    <property type="entry name" value="WD40 repeat-like"/>
    <property type="match status" value="1"/>
</dbReference>
<dbReference type="KEGG" id="zmk:HG535_0C06130"/>
<dbReference type="InterPro" id="IPR036322">
    <property type="entry name" value="WD40_repeat_dom_sf"/>
</dbReference>
<evidence type="ECO:0000256" key="3">
    <source>
        <dbReference type="PROSITE-ProRule" id="PRU00221"/>
    </source>
</evidence>
<dbReference type="GO" id="GO:0046540">
    <property type="term" value="C:U4/U6 x U5 tri-snRNP complex"/>
    <property type="evidence" value="ECO:0007669"/>
    <property type="project" value="TreeGrafter"/>
</dbReference>
<dbReference type="PROSITE" id="PS00678">
    <property type="entry name" value="WD_REPEATS_1"/>
    <property type="match status" value="2"/>
</dbReference>
<dbReference type="SUPFAM" id="SSF158230">
    <property type="entry name" value="PRP4-like"/>
    <property type="match status" value="1"/>
</dbReference>
<sequence>MSKGKRTTYDSLEVRTDESFDGNGVSVEERLRRIDYQQWEKRKLIPTDDEEVRDALRLIKEPDNVQYEDPFSRRERLSELLFLNKDHMEIFKAHLQQEELQKSTSDDEKEEEEFYTPASNDLIEARKFLINYTNVRSKERLEREIQNTATSDVSRIINERRGINTRLKKFELAGSQITSSRPVSQARLSPNDKFIATANWNGGIGILDSYSLDVICSADGVHQGKIGGINWSPDGKMIVSGAEDGLVRLFIVEQQQIQESSILKGHERRVAGTAFHPSQLYVASASFDMTWRLWDLNTGKELLLQEGHGKEVFCVAFQNDGSLLCSAGLDHCGIIWDIRSGKSTMILKGHAKPIYAVDWSPNGYTVATGAGDGTVKIWDLRKSSEEFTILAHNNVVSSVSFDKEHGNVLVSGGYDKKVNVFSCDNWIKLNSLEGHTDKVLCSDISKDASFVISSGWDRSIKLWKIDN</sequence>
<dbReference type="GeneID" id="59235956"/>